<comment type="caution">
    <text evidence="1">The sequence shown here is derived from an EMBL/GenBank/DDBJ whole genome shotgun (WGS) entry which is preliminary data.</text>
</comment>
<dbReference type="EMBL" id="VSWC01000001">
    <property type="protein sequence ID" value="KAA1119047.1"/>
    <property type="molecule type" value="Genomic_DNA"/>
</dbReference>
<sequence length="134" mass="14893">MEAGNRSPIRIPNRSDESDDAPFASLGLGSLAFLSQVPPAHCYINKYTRPLLCISFLKNYPRLPTLSLSLIPGFQPHRHQASEVTSIPVYRLASSAQPVDQPIQPDLILQQLLDYAPRPWPRVVILVGRSVPLN</sequence>
<evidence type="ECO:0000313" key="1">
    <source>
        <dbReference type="EMBL" id="KAA1119047.1"/>
    </source>
</evidence>
<accession>A0A5B0R0F7</accession>
<proteinExistence type="predicted"/>
<name>A0A5B0R0F7_PUCGR</name>
<dbReference type="AlphaFoldDB" id="A0A5B0R0F7"/>
<dbReference type="Proteomes" id="UP000324748">
    <property type="component" value="Unassembled WGS sequence"/>
</dbReference>
<organism evidence="1 2">
    <name type="scientific">Puccinia graminis f. sp. tritici</name>
    <dbReference type="NCBI Taxonomy" id="56615"/>
    <lineage>
        <taxon>Eukaryota</taxon>
        <taxon>Fungi</taxon>
        <taxon>Dikarya</taxon>
        <taxon>Basidiomycota</taxon>
        <taxon>Pucciniomycotina</taxon>
        <taxon>Pucciniomycetes</taxon>
        <taxon>Pucciniales</taxon>
        <taxon>Pucciniaceae</taxon>
        <taxon>Puccinia</taxon>
    </lineage>
</organism>
<evidence type="ECO:0000313" key="2">
    <source>
        <dbReference type="Proteomes" id="UP000324748"/>
    </source>
</evidence>
<keyword evidence="2" id="KW-1185">Reference proteome</keyword>
<protein>
    <submittedName>
        <fullName evidence="1">Uncharacterized protein</fullName>
    </submittedName>
</protein>
<reference evidence="1 2" key="1">
    <citation type="submission" date="2019-05" db="EMBL/GenBank/DDBJ databases">
        <title>Emergence of the Ug99 lineage of the wheat stem rust pathogen through somatic hybridization.</title>
        <authorList>
            <person name="Li F."/>
            <person name="Upadhyaya N.M."/>
            <person name="Sperschneider J."/>
            <person name="Matny O."/>
            <person name="Nguyen-Phuc H."/>
            <person name="Mago R."/>
            <person name="Raley C."/>
            <person name="Miller M.E."/>
            <person name="Silverstein K.A.T."/>
            <person name="Henningsen E."/>
            <person name="Hirsch C.D."/>
            <person name="Visser B."/>
            <person name="Pretorius Z.A."/>
            <person name="Steffenson B.J."/>
            <person name="Schwessinger B."/>
            <person name="Dodds P.N."/>
            <person name="Figueroa M."/>
        </authorList>
    </citation>
    <scope>NUCLEOTIDE SEQUENCE [LARGE SCALE GENOMIC DNA]</scope>
    <source>
        <strain evidence="1">21-0</strain>
    </source>
</reference>
<gene>
    <name evidence="1" type="ORF">PGT21_013581</name>
</gene>